<dbReference type="Proteomes" id="UP000553632">
    <property type="component" value="Unassembled WGS sequence"/>
</dbReference>
<dbReference type="InterPro" id="IPR016171">
    <property type="entry name" value="Vanillyl_alc_oxidase_C-sub2"/>
</dbReference>
<dbReference type="GO" id="GO:1903457">
    <property type="term" value="P:lactate catabolic process"/>
    <property type="evidence" value="ECO:0007669"/>
    <property type="project" value="TreeGrafter"/>
</dbReference>
<dbReference type="EMBL" id="JABANO010031945">
    <property type="protein sequence ID" value="KAF4709438.1"/>
    <property type="molecule type" value="Genomic_DNA"/>
</dbReference>
<keyword evidence="8" id="KW-1185">Reference proteome</keyword>
<dbReference type="FunFam" id="1.10.45.10:FF:000001">
    <property type="entry name" value="D-lactate dehydrogenase mitochondrial"/>
    <property type="match status" value="1"/>
</dbReference>
<dbReference type="Gene3D" id="3.30.70.2740">
    <property type="match status" value="1"/>
</dbReference>
<keyword evidence="5" id="KW-0560">Oxidoreductase</keyword>
<dbReference type="AlphaFoldDB" id="A0A7J6QME1"/>
<dbReference type="OMA" id="CLMKELG"/>
<evidence type="ECO:0000256" key="2">
    <source>
        <dbReference type="ARBA" id="ARBA00008000"/>
    </source>
</evidence>
<evidence type="ECO:0000256" key="3">
    <source>
        <dbReference type="ARBA" id="ARBA00022630"/>
    </source>
</evidence>
<dbReference type="GO" id="GO:0005739">
    <property type="term" value="C:mitochondrion"/>
    <property type="evidence" value="ECO:0007669"/>
    <property type="project" value="TreeGrafter"/>
</dbReference>
<dbReference type="SUPFAM" id="SSF55103">
    <property type="entry name" value="FAD-linked oxidases, C-terminal domain"/>
    <property type="match status" value="1"/>
</dbReference>
<keyword evidence="3" id="KW-0285">Flavoprotein</keyword>
<organism evidence="7 8">
    <name type="scientific">Perkinsus olseni</name>
    <name type="common">Perkinsus atlanticus</name>
    <dbReference type="NCBI Taxonomy" id="32597"/>
    <lineage>
        <taxon>Eukaryota</taxon>
        <taxon>Sar</taxon>
        <taxon>Alveolata</taxon>
        <taxon>Perkinsozoa</taxon>
        <taxon>Perkinsea</taxon>
        <taxon>Perkinsida</taxon>
        <taxon>Perkinsidae</taxon>
        <taxon>Perkinsus</taxon>
    </lineage>
</organism>
<dbReference type="GO" id="GO:0008720">
    <property type="term" value="F:D-lactate dehydrogenase (NAD+) activity"/>
    <property type="evidence" value="ECO:0007669"/>
    <property type="project" value="TreeGrafter"/>
</dbReference>
<dbReference type="PANTHER" id="PTHR11748">
    <property type="entry name" value="D-LACTATE DEHYDROGENASE"/>
    <property type="match status" value="1"/>
</dbReference>
<dbReference type="PANTHER" id="PTHR11748:SF111">
    <property type="entry name" value="D-LACTATE DEHYDROGENASE, MITOCHONDRIAL-RELATED"/>
    <property type="match status" value="1"/>
</dbReference>
<evidence type="ECO:0000259" key="6">
    <source>
        <dbReference type="Pfam" id="PF02913"/>
    </source>
</evidence>
<dbReference type="InterPro" id="IPR004113">
    <property type="entry name" value="FAD-bd_oxidored_4_C"/>
</dbReference>
<evidence type="ECO:0000313" key="7">
    <source>
        <dbReference type="EMBL" id="KAF4709438.1"/>
    </source>
</evidence>
<dbReference type="InterPro" id="IPR016164">
    <property type="entry name" value="FAD-linked_Oxase-like_C"/>
</dbReference>
<dbReference type="GO" id="GO:0004458">
    <property type="term" value="F:D-lactate dehydrogenase (cytochrome) activity"/>
    <property type="evidence" value="ECO:0007669"/>
    <property type="project" value="TreeGrafter"/>
</dbReference>
<comment type="caution">
    <text evidence="7">The sequence shown here is derived from an EMBL/GenBank/DDBJ whole genome shotgun (WGS) entry which is preliminary data.</text>
</comment>
<name>A0A7J6QME1_PEROL</name>
<accession>A0A7J6QME1</accession>
<keyword evidence="4" id="KW-0274">FAD</keyword>
<sequence>FDGNFHAMIPTKEDEVDKIEEFSDRLAYIVLEAGGSVSGEHGVGLGKARYVEREFGTSGIKVMQQVKEALDPRGIMNPGKSYYMSSKL</sequence>
<evidence type="ECO:0000313" key="8">
    <source>
        <dbReference type="Proteomes" id="UP000553632"/>
    </source>
</evidence>
<protein>
    <recommendedName>
        <fullName evidence="6">FAD-binding oxidoreductase/transferase type 4 C-terminal domain-containing protein</fullName>
    </recommendedName>
</protein>
<dbReference type="Gene3D" id="1.10.45.10">
    <property type="entry name" value="Vanillyl-alcohol Oxidase, Chain A, domain 4"/>
    <property type="match status" value="1"/>
</dbReference>
<evidence type="ECO:0000256" key="5">
    <source>
        <dbReference type="ARBA" id="ARBA00023002"/>
    </source>
</evidence>
<feature type="domain" description="FAD-binding oxidoreductase/transferase type 4 C-terminal" evidence="6">
    <location>
        <begin position="2"/>
        <end position="80"/>
    </location>
</feature>
<evidence type="ECO:0000256" key="4">
    <source>
        <dbReference type="ARBA" id="ARBA00022827"/>
    </source>
</evidence>
<proteinExistence type="inferred from homology"/>
<comment type="similarity">
    <text evidence="2">Belongs to the FAD-binding oxidoreductase/transferase type 4 family.</text>
</comment>
<reference evidence="7 8" key="1">
    <citation type="submission" date="2020-04" db="EMBL/GenBank/DDBJ databases">
        <title>Perkinsus olseni comparative genomics.</title>
        <authorList>
            <person name="Bogema D.R."/>
        </authorList>
    </citation>
    <scope>NUCLEOTIDE SEQUENCE [LARGE SCALE GENOMIC DNA]</scope>
    <source>
        <strain evidence="7 8">ATCC PRA-207</strain>
    </source>
</reference>
<comment type="cofactor">
    <cofactor evidence="1">
        <name>FAD</name>
        <dbReference type="ChEBI" id="CHEBI:57692"/>
    </cofactor>
</comment>
<feature type="non-terminal residue" evidence="7">
    <location>
        <position position="1"/>
    </location>
</feature>
<dbReference type="GO" id="GO:0050660">
    <property type="term" value="F:flavin adenine dinucleotide binding"/>
    <property type="evidence" value="ECO:0007669"/>
    <property type="project" value="InterPro"/>
</dbReference>
<gene>
    <name evidence="7" type="ORF">FOZ63_020637</name>
</gene>
<dbReference type="Pfam" id="PF02913">
    <property type="entry name" value="FAD-oxidase_C"/>
    <property type="match status" value="1"/>
</dbReference>
<evidence type="ECO:0000256" key="1">
    <source>
        <dbReference type="ARBA" id="ARBA00001974"/>
    </source>
</evidence>